<keyword evidence="1" id="KW-1133">Transmembrane helix</keyword>
<dbReference type="RefSeq" id="WP_188748854.1">
    <property type="nucleotide sequence ID" value="NZ_BMIJ01000005.1"/>
</dbReference>
<gene>
    <name evidence="2" type="ORF">GCM10011352_25180</name>
</gene>
<feature type="transmembrane region" description="Helical" evidence="1">
    <location>
        <begin position="116"/>
        <end position="139"/>
    </location>
</feature>
<sequence length="192" mass="21060">MINLSKTQQYGVGIGLILLMAMTRGQHFATVAALPSASWAVFFLAGMLLRPRWIFPLLFLQAVALDVISLGGFTEAAKHHCVSPAYALLLPAYASLWFGGRWYARVHRDSWQTLAPLVAILLASAFVSNLFSSGGYYYFSGVYAEPTLAGLWGRIELYLPARLLTLFGYVGVSGAAFQLWRVLNARRPAAVV</sequence>
<evidence type="ECO:0000313" key="2">
    <source>
        <dbReference type="EMBL" id="GGB98035.1"/>
    </source>
</evidence>
<dbReference type="Proteomes" id="UP000629025">
    <property type="component" value="Unassembled WGS sequence"/>
</dbReference>
<organism evidence="2 3">
    <name type="scientific">Marinobacterium zhoushanense</name>
    <dbReference type="NCBI Taxonomy" id="1679163"/>
    <lineage>
        <taxon>Bacteria</taxon>
        <taxon>Pseudomonadati</taxon>
        <taxon>Pseudomonadota</taxon>
        <taxon>Gammaproteobacteria</taxon>
        <taxon>Oceanospirillales</taxon>
        <taxon>Oceanospirillaceae</taxon>
        <taxon>Marinobacterium</taxon>
    </lineage>
</organism>
<keyword evidence="1" id="KW-0472">Membrane</keyword>
<feature type="transmembrane region" description="Helical" evidence="1">
    <location>
        <begin position="85"/>
        <end position="104"/>
    </location>
</feature>
<name>A0ABQ1KIC6_9GAMM</name>
<proteinExistence type="predicted"/>
<evidence type="ECO:0000313" key="3">
    <source>
        <dbReference type="Proteomes" id="UP000629025"/>
    </source>
</evidence>
<dbReference type="EMBL" id="BMIJ01000005">
    <property type="protein sequence ID" value="GGB98035.1"/>
    <property type="molecule type" value="Genomic_DNA"/>
</dbReference>
<evidence type="ECO:0000256" key="1">
    <source>
        <dbReference type="SAM" id="Phobius"/>
    </source>
</evidence>
<feature type="transmembrane region" description="Helical" evidence="1">
    <location>
        <begin position="159"/>
        <end position="180"/>
    </location>
</feature>
<comment type="caution">
    <text evidence="2">The sequence shown here is derived from an EMBL/GenBank/DDBJ whole genome shotgun (WGS) entry which is preliminary data.</text>
</comment>
<accession>A0ABQ1KIC6</accession>
<evidence type="ECO:0008006" key="4">
    <source>
        <dbReference type="Google" id="ProtNLM"/>
    </source>
</evidence>
<feature type="transmembrane region" description="Helical" evidence="1">
    <location>
        <begin position="28"/>
        <end position="46"/>
    </location>
</feature>
<reference evidence="3" key="1">
    <citation type="journal article" date="2019" name="Int. J. Syst. Evol. Microbiol.">
        <title>The Global Catalogue of Microorganisms (GCM) 10K type strain sequencing project: providing services to taxonomists for standard genome sequencing and annotation.</title>
        <authorList>
            <consortium name="The Broad Institute Genomics Platform"/>
            <consortium name="The Broad Institute Genome Sequencing Center for Infectious Disease"/>
            <person name="Wu L."/>
            <person name="Ma J."/>
        </authorList>
    </citation>
    <scope>NUCLEOTIDE SEQUENCE [LARGE SCALE GENOMIC DNA]</scope>
    <source>
        <strain evidence="3">CGMCC 1.15341</strain>
    </source>
</reference>
<keyword evidence="3" id="KW-1185">Reference proteome</keyword>
<protein>
    <recommendedName>
        <fullName evidence="4">Cobalamin ABC transporter</fullName>
    </recommendedName>
</protein>
<keyword evidence="1" id="KW-0812">Transmembrane</keyword>